<dbReference type="InterPro" id="IPR036412">
    <property type="entry name" value="HAD-like_sf"/>
</dbReference>
<evidence type="ECO:0008006" key="7">
    <source>
        <dbReference type="Google" id="ProtNLM"/>
    </source>
</evidence>
<dbReference type="Gene3D" id="3.40.50.1000">
    <property type="entry name" value="HAD superfamily/HAD-like"/>
    <property type="match status" value="1"/>
</dbReference>
<dbReference type="GO" id="GO:0046872">
    <property type="term" value="F:metal ion binding"/>
    <property type="evidence" value="ECO:0007669"/>
    <property type="project" value="UniProtKB-KW"/>
</dbReference>
<dbReference type="PANTHER" id="PTHR46470">
    <property type="entry name" value="N-ACYLNEURAMINATE-9-PHOSPHATASE"/>
    <property type="match status" value="1"/>
</dbReference>
<dbReference type="AlphaFoldDB" id="A0A662DBH4"/>
<accession>A0A662DBH4</accession>
<comment type="cofactor">
    <cofactor evidence="1">
        <name>Mg(2+)</name>
        <dbReference type="ChEBI" id="CHEBI:18420"/>
    </cofactor>
</comment>
<evidence type="ECO:0000256" key="2">
    <source>
        <dbReference type="ARBA" id="ARBA00022723"/>
    </source>
</evidence>
<dbReference type="GO" id="GO:0044281">
    <property type="term" value="P:small molecule metabolic process"/>
    <property type="evidence" value="ECO:0007669"/>
    <property type="project" value="UniProtKB-ARBA"/>
</dbReference>
<keyword evidence="4" id="KW-0460">Magnesium</keyword>
<dbReference type="EMBL" id="QMQA01000213">
    <property type="protein sequence ID" value="RLE11867.1"/>
    <property type="molecule type" value="Genomic_DNA"/>
</dbReference>
<dbReference type="InterPro" id="IPR006439">
    <property type="entry name" value="HAD-SF_hydro_IA"/>
</dbReference>
<evidence type="ECO:0000256" key="3">
    <source>
        <dbReference type="ARBA" id="ARBA00022801"/>
    </source>
</evidence>
<proteinExistence type="predicted"/>
<evidence type="ECO:0000313" key="5">
    <source>
        <dbReference type="EMBL" id="RLE11867.1"/>
    </source>
</evidence>
<dbReference type="InterPro" id="IPR051400">
    <property type="entry name" value="HAD-like_hydrolase"/>
</dbReference>
<organism evidence="5 6">
    <name type="scientific">Aerophobetes bacterium</name>
    <dbReference type="NCBI Taxonomy" id="2030807"/>
    <lineage>
        <taxon>Bacteria</taxon>
        <taxon>Candidatus Aerophobota</taxon>
    </lineage>
</organism>
<keyword evidence="3" id="KW-0378">Hydrolase</keyword>
<dbReference type="Pfam" id="PF00702">
    <property type="entry name" value="Hydrolase"/>
    <property type="match status" value="1"/>
</dbReference>
<name>A0A662DBH4_UNCAE</name>
<dbReference type="SFLD" id="SFLDS00003">
    <property type="entry name" value="Haloacid_Dehalogenase"/>
    <property type="match status" value="1"/>
</dbReference>
<evidence type="ECO:0000256" key="4">
    <source>
        <dbReference type="ARBA" id="ARBA00022842"/>
    </source>
</evidence>
<keyword evidence="2" id="KW-0479">Metal-binding</keyword>
<dbReference type="SUPFAM" id="SSF56784">
    <property type="entry name" value="HAD-like"/>
    <property type="match status" value="1"/>
</dbReference>
<evidence type="ECO:0000256" key="1">
    <source>
        <dbReference type="ARBA" id="ARBA00001946"/>
    </source>
</evidence>
<gene>
    <name evidence="5" type="ORF">DRJ04_07225</name>
</gene>
<dbReference type="Proteomes" id="UP000280417">
    <property type="component" value="Unassembled WGS sequence"/>
</dbReference>
<protein>
    <recommendedName>
        <fullName evidence="7">HAD family hydrolase</fullName>
    </recommendedName>
</protein>
<sequence>MGKGLKLERVKAIIFDFGQTLVDASEGFRIAEKDAQKKIFNDLGLEDWEGFLNVYRGERKRYHNKKIFHRVPFWKAIYHHYKKEPEHAKLIEWEDEYWDIVDKNRSLFPEAKFVISELAREYKLGIITNSPREGRVGPCPIKEYNEIGIYFDAIVIAGNKNIPPKPDPIPFKICLSRLETPPSQAVFVGDDLEIDIYGALKAGIKPIWLQHRMVKRKWEKPSIEVPIIHTLDALLSIEKLLDLQVIK</sequence>
<dbReference type="PANTHER" id="PTHR46470:SF2">
    <property type="entry name" value="GLYCERALDEHYDE 3-PHOSPHATE PHOSPHATASE"/>
    <property type="match status" value="1"/>
</dbReference>
<dbReference type="SFLD" id="SFLDG01129">
    <property type="entry name" value="C1.5:_HAD__Beta-PGM__Phosphata"/>
    <property type="match status" value="1"/>
</dbReference>
<evidence type="ECO:0000313" key="6">
    <source>
        <dbReference type="Proteomes" id="UP000280417"/>
    </source>
</evidence>
<dbReference type="InterPro" id="IPR023214">
    <property type="entry name" value="HAD_sf"/>
</dbReference>
<dbReference type="Gene3D" id="1.20.120.710">
    <property type="entry name" value="Haloacid dehalogenase hydrolase-like domain"/>
    <property type="match status" value="1"/>
</dbReference>
<reference evidence="5 6" key="1">
    <citation type="submission" date="2018-06" db="EMBL/GenBank/DDBJ databases">
        <title>Extensive metabolic versatility and redundancy in microbially diverse, dynamic hydrothermal sediments.</title>
        <authorList>
            <person name="Dombrowski N."/>
            <person name="Teske A."/>
            <person name="Baker B.J."/>
        </authorList>
    </citation>
    <scope>NUCLEOTIDE SEQUENCE [LARGE SCALE GENOMIC DNA]</scope>
    <source>
        <strain evidence="5">B3_G15</strain>
    </source>
</reference>
<dbReference type="GO" id="GO:0016791">
    <property type="term" value="F:phosphatase activity"/>
    <property type="evidence" value="ECO:0007669"/>
    <property type="project" value="TreeGrafter"/>
</dbReference>
<dbReference type="NCBIfam" id="TIGR01549">
    <property type="entry name" value="HAD-SF-IA-v1"/>
    <property type="match status" value="1"/>
</dbReference>
<comment type="caution">
    <text evidence="5">The sequence shown here is derived from an EMBL/GenBank/DDBJ whole genome shotgun (WGS) entry which is preliminary data.</text>
</comment>